<keyword evidence="3" id="KW-1185">Reference proteome</keyword>
<proteinExistence type="predicted"/>
<accession>A0A178M9Z9</accession>
<feature type="region of interest" description="Disordered" evidence="1">
    <location>
        <begin position="1"/>
        <end position="26"/>
    </location>
</feature>
<dbReference type="Pfam" id="PF03692">
    <property type="entry name" value="CxxCxxCC"/>
    <property type="match status" value="1"/>
</dbReference>
<comment type="caution">
    <text evidence="2">The sequence shown here is derived from an EMBL/GenBank/DDBJ whole genome shotgun (WGS) entry which is preliminary data.</text>
</comment>
<dbReference type="EMBL" id="LWQT01000098">
    <property type="protein sequence ID" value="OAN45582.1"/>
    <property type="molecule type" value="Genomic_DNA"/>
</dbReference>
<name>A0A178M9Z9_9PROT</name>
<dbReference type="InterPro" id="IPR005358">
    <property type="entry name" value="Puta_zinc/iron-chelating_dom"/>
</dbReference>
<sequence>MTSPFTAESALKSITAPRQGSGRTSPLRDAAFDAVQAAVTPKLADGAEAAVAAVAKAWAVAEELWAKTRATPAFALGTPKAACGKGCGWCCHQRVGAAAVEVLHIAERLRSHPTRDEMLARLEAWPQGRACAFLVDGACSIYDMRPLKCRGLYQLDARWCMTTYAKMDVPLFGPAPSHDFQIPPKDVFDGAVFGLALPFHRSGHDCPGVDFIPALKAIIHRPDAALAWWRGESVFPADTRLHDWFPPLSKTGKTKRK</sequence>
<reference evidence="2 3" key="1">
    <citation type="submission" date="2016-04" db="EMBL/GenBank/DDBJ databases">
        <title>Draft genome sequence of freshwater magnetotactic bacteria Magnetospirillum marisnigri SP-1 and Magnetospirillum moscoviense BB-1.</title>
        <authorList>
            <person name="Koziaeva V."/>
            <person name="Dziuba M.V."/>
            <person name="Ivanov T.M."/>
            <person name="Kuznetsov B."/>
            <person name="Grouzdev D.S."/>
        </authorList>
    </citation>
    <scope>NUCLEOTIDE SEQUENCE [LARGE SCALE GENOMIC DNA]</scope>
    <source>
        <strain evidence="2 3">SP-1</strain>
    </source>
</reference>
<gene>
    <name evidence="2" type="ORF">A6A04_06700</name>
</gene>
<evidence type="ECO:0000256" key="1">
    <source>
        <dbReference type="SAM" id="MobiDB-lite"/>
    </source>
</evidence>
<organism evidence="2 3">
    <name type="scientific">Paramagnetospirillum marisnigri</name>
    <dbReference type="NCBI Taxonomy" id="1285242"/>
    <lineage>
        <taxon>Bacteria</taxon>
        <taxon>Pseudomonadati</taxon>
        <taxon>Pseudomonadota</taxon>
        <taxon>Alphaproteobacteria</taxon>
        <taxon>Rhodospirillales</taxon>
        <taxon>Magnetospirillaceae</taxon>
        <taxon>Paramagnetospirillum</taxon>
    </lineage>
</organism>
<dbReference type="Proteomes" id="UP000078428">
    <property type="component" value="Unassembled WGS sequence"/>
</dbReference>
<dbReference type="AlphaFoldDB" id="A0A178M9Z9"/>
<protein>
    <submittedName>
        <fullName evidence="2">Uncharacterized protein</fullName>
    </submittedName>
</protein>
<evidence type="ECO:0000313" key="2">
    <source>
        <dbReference type="EMBL" id="OAN45582.1"/>
    </source>
</evidence>
<dbReference type="STRING" id="1285242.A6A04_06700"/>
<evidence type="ECO:0000313" key="3">
    <source>
        <dbReference type="Proteomes" id="UP000078428"/>
    </source>
</evidence>